<evidence type="ECO:0000313" key="3">
    <source>
        <dbReference type="Proteomes" id="UP000177701"/>
    </source>
</evidence>
<dbReference type="SUPFAM" id="SSF89447">
    <property type="entry name" value="AbrB/MazE/MraZ-like"/>
    <property type="match status" value="1"/>
</dbReference>
<comment type="caution">
    <text evidence="2">The sequence shown here is derived from an EMBL/GenBank/DDBJ whole genome shotgun (WGS) entry which is preliminary data.</text>
</comment>
<protein>
    <recommendedName>
        <fullName evidence="1">SpoVT-AbrB domain-containing protein</fullName>
    </recommendedName>
</protein>
<dbReference type="EMBL" id="MEYH01000010">
    <property type="protein sequence ID" value="OGD17290.1"/>
    <property type="molecule type" value="Genomic_DNA"/>
</dbReference>
<reference evidence="2 3" key="1">
    <citation type="journal article" date="2016" name="Nat. Commun.">
        <title>Thousands of microbial genomes shed light on interconnected biogeochemical processes in an aquifer system.</title>
        <authorList>
            <person name="Anantharaman K."/>
            <person name="Brown C.T."/>
            <person name="Hug L.A."/>
            <person name="Sharon I."/>
            <person name="Castelle C.J."/>
            <person name="Probst A.J."/>
            <person name="Thomas B.C."/>
            <person name="Singh A."/>
            <person name="Wilkins M.J."/>
            <person name="Karaoz U."/>
            <person name="Brodie E.L."/>
            <person name="Williams K.H."/>
            <person name="Hubbard S.S."/>
            <person name="Banfield J.F."/>
        </authorList>
    </citation>
    <scope>NUCLEOTIDE SEQUENCE [LARGE SCALE GENOMIC DNA]</scope>
</reference>
<name>A0A1F5AFP7_9BACT</name>
<evidence type="ECO:0000313" key="2">
    <source>
        <dbReference type="EMBL" id="OGD17290.1"/>
    </source>
</evidence>
<sequence>MLEVIGRIARNGHLTIPSKIRKILNIEDGDIVRFSVEDNKIVIPPGVIVDKEQAYFFSERCQKEIRESEKEFKEGKYSSFTSVKDLKQAVDSD</sequence>
<dbReference type="Pfam" id="PF04014">
    <property type="entry name" value="MazE_antitoxin"/>
    <property type="match status" value="1"/>
</dbReference>
<dbReference type="NCBIfam" id="TIGR01439">
    <property type="entry name" value="lp_hng_hel_AbrB"/>
    <property type="match status" value="1"/>
</dbReference>
<gene>
    <name evidence="2" type="ORF">A2V47_01055</name>
</gene>
<dbReference type="STRING" id="1797291.A2V47_01055"/>
<dbReference type="InterPro" id="IPR037914">
    <property type="entry name" value="SpoVT-AbrB_sf"/>
</dbReference>
<dbReference type="Proteomes" id="UP000177701">
    <property type="component" value="Unassembled WGS sequence"/>
</dbReference>
<evidence type="ECO:0000259" key="1">
    <source>
        <dbReference type="SMART" id="SM00966"/>
    </source>
</evidence>
<feature type="domain" description="SpoVT-AbrB" evidence="1">
    <location>
        <begin position="6"/>
        <end position="51"/>
    </location>
</feature>
<organism evidence="2 3">
    <name type="scientific">Candidatus Sediminicultor quintus</name>
    <dbReference type="NCBI Taxonomy" id="1797291"/>
    <lineage>
        <taxon>Bacteria</taxon>
        <taxon>Pseudomonadati</taxon>
        <taxon>Atribacterota</taxon>
        <taxon>Candidatus Phoenicimicrobiia</taxon>
        <taxon>Candidatus Pheonicimicrobiales</taxon>
        <taxon>Candidatus Phoenicimicrobiaceae</taxon>
        <taxon>Candidatus Sediminicultor</taxon>
    </lineage>
</organism>
<dbReference type="Gene3D" id="2.10.260.10">
    <property type="match status" value="1"/>
</dbReference>
<dbReference type="GO" id="GO:0003677">
    <property type="term" value="F:DNA binding"/>
    <property type="evidence" value="ECO:0007669"/>
    <property type="project" value="InterPro"/>
</dbReference>
<dbReference type="AlphaFoldDB" id="A0A1F5AFP7"/>
<proteinExistence type="predicted"/>
<dbReference type="InterPro" id="IPR007159">
    <property type="entry name" value="SpoVT-AbrB_dom"/>
</dbReference>
<dbReference type="SMART" id="SM00966">
    <property type="entry name" value="SpoVT_AbrB"/>
    <property type="match status" value="1"/>
</dbReference>
<accession>A0A1F5AFP7</accession>